<reference evidence="10" key="1">
    <citation type="journal article" date="2010" name="Genome Biol.">
        <title>Genome sequence of the necrotrophic plant pathogen Pythium ultimum reveals original pathogenicity mechanisms and effector repertoire.</title>
        <authorList>
            <person name="Levesque C.A."/>
            <person name="Brouwer H."/>
            <person name="Cano L."/>
            <person name="Hamilton J.P."/>
            <person name="Holt C."/>
            <person name="Huitema E."/>
            <person name="Raffaele S."/>
            <person name="Robideau G.P."/>
            <person name="Thines M."/>
            <person name="Win J."/>
            <person name="Zerillo M.M."/>
            <person name="Beakes G.W."/>
            <person name="Boore J.L."/>
            <person name="Busam D."/>
            <person name="Dumas B."/>
            <person name="Ferriera S."/>
            <person name="Fuerstenberg S.I."/>
            <person name="Gachon C.M."/>
            <person name="Gaulin E."/>
            <person name="Govers F."/>
            <person name="Grenville-Briggs L."/>
            <person name="Horner N."/>
            <person name="Hostetler J."/>
            <person name="Jiang R.H."/>
            <person name="Johnson J."/>
            <person name="Krajaejun T."/>
            <person name="Lin H."/>
            <person name="Meijer H.J."/>
            <person name="Moore B."/>
            <person name="Morris P."/>
            <person name="Phuntmart V."/>
            <person name="Puiu D."/>
            <person name="Shetty J."/>
            <person name="Stajich J.E."/>
            <person name="Tripathy S."/>
            <person name="Wawra S."/>
            <person name="van West P."/>
            <person name="Whitty B.R."/>
            <person name="Coutinho P.M."/>
            <person name="Henrissat B."/>
            <person name="Martin F."/>
            <person name="Thomas P.D."/>
            <person name="Tyler B.M."/>
            <person name="De Vries R.P."/>
            <person name="Kamoun S."/>
            <person name="Yandell M."/>
            <person name="Tisserat N."/>
            <person name="Buell C.R."/>
        </authorList>
    </citation>
    <scope>NUCLEOTIDE SEQUENCE</scope>
    <source>
        <strain evidence="10">DAOM:BR144</strain>
    </source>
</reference>
<dbReference type="InterPro" id="IPR041891">
    <property type="entry name" value="Alpha_CA_prokaryot-like"/>
</dbReference>
<dbReference type="EC" id="4.2.1.1" evidence="2"/>
<dbReference type="InterPro" id="IPR001148">
    <property type="entry name" value="CA_dom"/>
</dbReference>
<keyword evidence="4" id="KW-0862">Zinc</keyword>
<dbReference type="GO" id="GO:0004089">
    <property type="term" value="F:carbonate dehydratase activity"/>
    <property type="evidence" value="ECO:0007669"/>
    <property type="project" value="UniProtKB-EC"/>
</dbReference>
<dbReference type="HOGENOM" id="CLU_039326_0_2_1"/>
<evidence type="ECO:0000256" key="7">
    <source>
        <dbReference type="SAM" id="MobiDB-lite"/>
    </source>
</evidence>
<evidence type="ECO:0000313" key="9">
    <source>
        <dbReference type="EnsemblProtists" id="PYU1_T002452"/>
    </source>
</evidence>
<reference evidence="9" key="3">
    <citation type="submission" date="2014-11" db="UniProtKB">
        <authorList>
            <consortium name="EnsemblProtists"/>
        </authorList>
    </citation>
    <scope>IDENTIFICATION</scope>
    <source>
        <strain evidence="9">DAOM BR144</strain>
    </source>
</reference>
<dbReference type="SUPFAM" id="SSF51069">
    <property type="entry name" value="Carbonic anhydrase"/>
    <property type="match status" value="1"/>
</dbReference>
<dbReference type="InterPro" id="IPR036398">
    <property type="entry name" value="CA_dom_sf"/>
</dbReference>
<dbReference type="PROSITE" id="PS51144">
    <property type="entry name" value="ALPHA_CA_2"/>
    <property type="match status" value="1"/>
</dbReference>
<protein>
    <recommendedName>
        <fullName evidence="2">carbonic anhydrase</fullName>
        <ecNumber evidence="2">4.2.1.1</ecNumber>
    </recommendedName>
</protein>
<dbReference type="EnsemblProtists" id="PYU1_T002452">
    <property type="protein sequence ID" value="PYU1_T002452"/>
    <property type="gene ID" value="PYU1_G002449"/>
</dbReference>
<keyword evidence="3" id="KW-0479">Metal-binding</keyword>
<dbReference type="InParanoid" id="K3WBW1"/>
<comment type="similarity">
    <text evidence="1">Belongs to the alpha-carbonic anhydrase family.</text>
</comment>
<keyword evidence="10" id="KW-1185">Reference proteome</keyword>
<reference evidence="10" key="2">
    <citation type="submission" date="2010-04" db="EMBL/GenBank/DDBJ databases">
        <authorList>
            <person name="Buell R."/>
            <person name="Hamilton J."/>
            <person name="Hostetler J."/>
        </authorList>
    </citation>
    <scope>NUCLEOTIDE SEQUENCE [LARGE SCALE GENOMIC DNA]</scope>
    <source>
        <strain evidence="10">DAOM:BR144</strain>
    </source>
</reference>
<proteinExistence type="inferred from homology"/>
<evidence type="ECO:0000256" key="6">
    <source>
        <dbReference type="ARBA" id="ARBA00048348"/>
    </source>
</evidence>
<dbReference type="Gene3D" id="3.10.200.10">
    <property type="entry name" value="Alpha carbonic anhydrase"/>
    <property type="match status" value="1"/>
</dbReference>
<feature type="domain" description="Alpha-carbonic anhydrase" evidence="8">
    <location>
        <begin position="71"/>
        <end position="301"/>
    </location>
</feature>
<dbReference type="PANTHER" id="PTHR18952:SF265">
    <property type="entry name" value="CARBONIC ANHYDRASE"/>
    <property type="match status" value="1"/>
</dbReference>
<evidence type="ECO:0000313" key="10">
    <source>
        <dbReference type="Proteomes" id="UP000019132"/>
    </source>
</evidence>
<name>K3WBW1_GLOUD</name>
<dbReference type="VEuPathDB" id="FungiDB:PYU1_G002449"/>
<dbReference type="InterPro" id="IPR023561">
    <property type="entry name" value="Carbonic_anhydrase_a-class"/>
</dbReference>
<evidence type="ECO:0000259" key="8">
    <source>
        <dbReference type="PROSITE" id="PS51144"/>
    </source>
</evidence>
<dbReference type="CDD" id="cd03124">
    <property type="entry name" value="alpha_CA_prokaryotic_like"/>
    <property type="match status" value="1"/>
</dbReference>
<dbReference type="OMA" id="VPREAQY"/>
<keyword evidence="5" id="KW-0456">Lyase</keyword>
<dbReference type="Pfam" id="PF00194">
    <property type="entry name" value="Carb_anhydrase"/>
    <property type="match status" value="1"/>
</dbReference>
<dbReference type="STRING" id="431595.K3WBW1"/>
<dbReference type="SMART" id="SM01057">
    <property type="entry name" value="Carb_anhydrase"/>
    <property type="match status" value="1"/>
</dbReference>
<evidence type="ECO:0000256" key="3">
    <source>
        <dbReference type="ARBA" id="ARBA00022723"/>
    </source>
</evidence>
<comment type="catalytic activity">
    <reaction evidence="6">
        <text>hydrogencarbonate + H(+) = CO2 + H2O</text>
        <dbReference type="Rhea" id="RHEA:10748"/>
        <dbReference type="ChEBI" id="CHEBI:15377"/>
        <dbReference type="ChEBI" id="CHEBI:15378"/>
        <dbReference type="ChEBI" id="CHEBI:16526"/>
        <dbReference type="ChEBI" id="CHEBI:17544"/>
        <dbReference type="EC" id="4.2.1.1"/>
    </reaction>
</comment>
<dbReference type="eggNOG" id="KOG0382">
    <property type="taxonomic scope" value="Eukaryota"/>
</dbReference>
<feature type="compositionally biased region" description="Low complexity" evidence="7">
    <location>
        <begin position="42"/>
        <end position="56"/>
    </location>
</feature>
<evidence type="ECO:0000256" key="5">
    <source>
        <dbReference type="ARBA" id="ARBA00023239"/>
    </source>
</evidence>
<dbReference type="Proteomes" id="UP000019132">
    <property type="component" value="Unassembled WGS sequence"/>
</dbReference>
<evidence type="ECO:0000256" key="1">
    <source>
        <dbReference type="ARBA" id="ARBA00010718"/>
    </source>
</evidence>
<dbReference type="AlphaFoldDB" id="K3WBW1"/>
<evidence type="ECO:0000256" key="2">
    <source>
        <dbReference type="ARBA" id="ARBA00012925"/>
    </source>
</evidence>
<sequence>MLQKLFADLKTLLGSDASKSKSKSKNRRDQTTVDVKPQVKRTASSTSTVACSTDATPVHSSENSPRVPAVIEEDQDDLLKCQDDEELKTQGSEQSPIDICAMDSELVREDEEHIEVVLGEAEAEIVHVGSNFKVEWGSRECNYLKINGKIYYTVQFHFHAPSEHTLGGNHEAMELHLVHQADDGSLAVIALFFREGKENQFLAQFWDALPDMNPDGKNTASVGKISAANLDILKGGKFYRYRGSLTTPPYTEGVQWIIMQDVVEASREQLEVYRSTVSGPNARPVQARNHRLVTLHQCSCP</sequence>
<evidence type="ECO:0000256" key="4">
    <source>
        <dbReference type="ARBA" id="ARBA00022833"/>
    </source>
</evidence>
<dbReference type="PANTHER" id="PTHR18952">
    <property type="entry name" value="CARBONIC ANHYDRASE"/>
    <property type="match status" value="1"/>
</dbReference>
<accession>K3WBW1</accession>
<organism evidence="9 10">
    <name type="scientific">Globisporangium ultimum (strain ATCC 200006 / CBS 805.95 / DAOM BR144)</name>
    <name type="common">Pythium ultimum</name>
    <dbReference type="NCBI Taxonomy" id="431595"/>
    <lineage>
        <taxon>Eukaryota</taxon>
        <taxon>Sar</taxon>
        <taxon>Stramenopiles</taxon>
        <taxon>Oomycota</taxon>
        <taxon>Peronosporomycetes</taxon>
        <taxon>Pythiales</taxon>
        <taxon>Pythiaceae</taxon>
        <taxon>Globisporangium</taxon>
    </lineage>
</organism>
<dbReference type="GO" id="GO:0008270">
    <property type="term" value="F:zinc ion binding"/>
    <property type="evidence" value="ECO:0007669"/>
    <property type="project" value="InterPro"/>
</dbReference>
<feature type="region of interest" description="Disordered" evidence="7">
    <location>
        <begin position="16"/>
        <end position="67"/>
    </location>
</feature>